<proteinExistence type="predicted"/>
<name>B4DAK4_9BACT</name>
<sequence length="102" mass="11298">MNDNFDQKLDALFAAARTTAPDTSRAEFAFETRLAARLRAENSGSIFAWAWRLCPFFAALALAVGWWSHTAQHTEVVSPLVAETAPANDEQLLVAYMTGDHR</sequence>
<keyword evidence="1" id="KW-1133">Transmembrane helix</keyword>
<gene>
    <name evidence="2" type="ORF">CfE428DRAFT_5945</name>
</gene>
<evidence type="ECO:0000313" key="2">
    <source>
        <dbReference type="EMBL" id="EDY16522.1"/>
    </source>
</evidence>
<evidence type="ECO:0008006" key="4">
    <source>
        <dbReference type="Google" id="ProtNLM"/>
    </source>
</evidence>
<accession>B4DAK4</accession>
<reference evidence="2 3" key="1">
    <citation type="journal article" date="2011" name="J. Bacteriol.">
        <title>Genome sequence of Chthoniobacter flavus Ellin428, an aerobic heterotrophic soil bacterium.</title>
        <authorList>
            <person name="Kant R."/>
            <person name="van Passel M.W."/>
            <person name="Palva A."/>
            <person name="Lucas S."/>
            <person name="Lapidus A."/>
            <person name="Glavina Del Rio T."/>
            <person name="Dalin E."/>
            <person name="Tice H."/>
            <person name="Bruce D."/>
            <person name="Goodwin L."/>
            <person name="Pitluck S."/>
            <person name="Larimer F.W."/>
            <person name="Land M.L."/>
            <person name="Hauser L."/>
            <person name="Sangwan P."/>
            <person name="de Vos W.M."/>
            <person name="Janssen P.H."/>
            <person name="Smidt H."/>
        </authorList>
    </citation>
    <scope>NUCLEOTIDE SEQUENCE [LARGE SCALE GENOMIC DNA]</scope>
    <source>
        <strain evidence="2 3">Ellin428</strain>
    </source>
</reference>
<evidence type="ECO:0000256" key="1">
    <source>
        <dbReference type="SAM" id="Phobius"/>
    </source>
</evidence>
<keyword evidence="3" id="KW-1185">Reference proteome</keyword>
<keyword evidence="1" id="KW-0472">Membrane</keyword>
<comment type="caution">
    <text evidence="2">The sequence shown here is derived from an EMBL/GenBank/DDBJ whole genome shotgun (WGS) entry which is preliminary data.</text>
</comment>
<dbReference type="EMBL" id="ABVL01000031">
    <property type="protein sequence ID" value="EDY16522.1"/>
    <property type="molecule type" value="Genomic_DNA"/>
</dbReference>
<feature type="transmembrane region" description="Helical" evidence="1">
    <location>
        <begin position="46"/>
        <end position="67"/>
    </location>
</feature>
<dbReference type="STRING" id="497964.CfE428DRAFT_5945"/>
<keyword evidence="1" id="KW-0812">Transmembrane</keyword>
<organism evidence="2 3">
    <name type="scientific">Chthoniobacter flavus Ellin428</name>
    <dbReference type="NCBI Taxonomy" id="497964"/>
    <lineage>
        <taxon>Bacteria</taxon>
        <taxon>Pseudomonadati</taxon>
        <taxon>Verrucomicrobiota</taxon>
        <taxon>Spartobacteria</taxon>
        <taxon>Chthoniobacterales</taxon>
        <taxon>Chthoniobacteraceae</taxon>
        <taxon>Chthoniobacter</taxon>
    </lineage>
</organism>
<dbReference type="InParanoid" id="B4DAK4"/>
<protein>
    <recommendedName>
        <fullName evidence="4">DUF3619 family protein</fullName>
    </recommendedName>
</protein>
<dbReference type="Proteomes" id="UP000005824">
    <property type="component" value="Unassembled WGS sequence"/>
</dbReference>
<dbReference type="RefSeq" id="WP_006983265.1">
    <property type="nucleotide sequence ID" value="NZ_ABVL01000031.1"/>
</dbReference>
<evidence type="ECO:0000313" key="3">
    <source>
        <dbReference type="Proteomes" id="UP000005824"/>
    </source>
</evidence>
<dbReference type="AlphaFoldDB" id="B4DAK4"/>